<sequence length="247" mass="27819">MATGPTREPIPVIPTPPCPPGSHAAVEMAVEMVLVHNCLIRAINSIYYYAQHVTKAEDIRDFLHFCAVSVDLIHHHHEGEESFIFPPWAEATNRKDLLENVAEHREFHDGLDKLGEYARTTTPEAYNSQELFKVLDGFVPPLTSHLNSEVDRILAMENTDNAVARRILDEGKKKAMDGASRDKLVPFILGCHDATFEGGKHFFPPMPGLVKMILVWWYGSKFQATWRFCPSDLYSRPKERILGPGAA</sequence>
<protein>
    <recommendedName>
        <fullName evidence="1">Hemerythrin-like domain-containing protein</fullName>
    </recommendedName>
</protein>
<dbReference type="AlphaFoldDB" id="A0A0N1H3Y3"/>
<dbReference type="Proteomes" id="UP000038010">
    <property type="component" value="Unassembled WGS sequence"/>
</dbReference>
<evidence type="ECO:0000313" key="3">
    <source>
        <dbReference type="Proteomes" id="UP000038010"/>
    </source>
</evidence>
<dbReference type="Gene3D" id="1.20.120.520">
    <property type="entry name" value="nmb1532 protein domain like"/>
    <property type="match status" value="1"/>
</dbReference>
<dbReference type="InterPro" id="IPR012312">
    <property type="entry name" value="Hemerythrin-like"/>
</dbReference>
<dbReference type="Pfam" id="PF01814">
    <property type="entry name" value="Hemerythrin"/>
    <property type="match status" value="1"/>
</dbReference>
<keyword evidence="3" id="KW-1185">Reference proteome</keyword>
<dbReference type="RefSeq" id="XP_017999718.1">
    <property type="nucleotide sequence ID" value="XM_018143535.1"/>
</dbReference>
<organism evidence="2 3">
    <name type="scientific">Cyphellophora attinorum</name>
    <dbReference type="NCBI Taxonomy" id="1664694"/>
    <lineage>
        <taxon>Eukaryota</taxon>
        <taxon>Fungi</taxon>
        <taxon>Dikarya</taxon>
        <taxon>Ascomycota</taxon>
        <taxon>Pezizomycotina</taxon>
        <taxon>Eurotiomycetes</taxon>
        <taxon>Chaetothyriomycetidae</taxon>
        <taxon>Chaetothyriales</taxon>
        <taxon>Cyphellophoraceae</taxon>
        <taxon>Cyphellophora</taxon>
    </lineage>
</organism>
<gene>
    <name evidence="2" type="ORF">AB675_3482</name>
</gene>
<dbReference type="OrthoDB" id="58416at2759"/>
<dbReference type="PANTHER" id="PTHR38048">
    <property type="entry name" value="EXPRESSED PROTEIN"/>
    <property type="match status" value="1"/>
</dbReference>
<dbReference type="STRING" id="1664694.A0A0N1H3Y3"/>
<evidence type="ECO:0000313" key="2">
    <source>
        <dbReference type="EMBL" id="KPI39755.1"/>
    </source>
</evidence>
<feature type="domain" description="Hemerythrin-like" evidence="1">
    <location>
        <begin position="33"/>
        <end position="152"/>
    </location>
</feature>
<dbReference type="InterPro" id="IPR053206">
    <property type="entry name" value="Dimeric_xanthone_biosynth"/>
</dbReference>
<accession>A0A0N1H3Y3</accession>
<dbReference type="GeneID" id="28735415"/>
<proteinExistence type="predicted"/>
<dbReference type="PANTHER" id="PTHR38048:SF2">
    <property type="entry name" value="HEMERYTHRIN-LIKE DOMAIN-CONTAINING PROTEIN"/>
    <property type="match status" value="1"/>
</dbReference>
<reference evidence="2 3" key="1">
    <citation type="submission" date="2015-06" db="EMBL/GenBank/DDBJ databases">
        <title>Draft genome of the ant-associated black yeast Phialophora attae CBS 131958.</title>
        <authorList>
            <person name="Moreno L.F."/>
            <person name="Stielow B.J."/>
            <person name="de Hoog S."/>
            <person name="Vicente V.A."/>
            <person name="Weiss V.A."/>
            <person name="de Vries M."/>
            <person name="Cruz L.M."/>
            <person name="Souza E.M."/>
        </authorList>
    </citation>
    <scope>NUCLEOTIDE SEQUENCE [LARGE SCALE GENOMIC DNA]</scope>
    <source>
        <strain evidence="2 3">CBS 131958</strain>
    </source>
</reference>
<comment type="caution">
    <text evidence="2">The sequence shown here is derived from an EMBL/GenBank/DDBJ whole genome shotgun (WGS) entry which is preliminary data.</text>
</comment>
<dbReference type="EMBL" id="LFJN01000014">
    <property type="protein sequence ID" value="KPI39755.1"/>
    <property type="molecule type" value="Genomic_DNA"/>
</dbReference>
<name>A0A0N1H3Y3_9EURO</name>
<evidence type="ECO:0000259" key="1">
    <source>
        <dbReference type="Pfam" id="PF01814"/>
    </source>
</evidence>
<dbReference type="VEuPathDB" id="FungiDB:AB675_3482"/>